<dbReference type="PROSITE" id="PS51750">
    <property type="entry name" value="BRO_N"/>
    <property type="match status" value="1"/>
</dbReference>
<protein>
    <recommendedName>
        <fullName evidence="2">Bro-N domain-containing protein</fullName>
    </recommendedName>
</protein>
<dbReference type="OrthoDB" id="10701at10239"/>
<proteinExistence type="predicted"/>
<name>K4ERV0_9BBAC</name>
<feature type="region of interest" description="Disordered" evidence="1">
    <location>
        <begin position="100"/>
        <end position="122"/>
    </location>
</feature>
<dbReference type="GeneID" id="13842694"/>
<dbReference type="InterPro" id="IPR003497">
    <property type="entry name" value="BRO_N_domain"/>
</dbReference>
<dbReference type="KEGG" id="vg:13842694"/>
<evidence type="ECO:0000313" key="3">
    <source>
        <dbReference type="EMBL" id="AER41520.1"/>
    </source>
</evidence>
<keyword evidence="4" id="KW-1185">Reference proteome</keyword>
<evidence type="ECO:0000259" key="2">
    <source>
        <dbReference type="PROSITE" id="PS51750"/>
    </source>
</evidence>
<reference evidence="3 4" key="1">
    <citation type="journal article" date="2012" name="BMC Genomics">
        <title>Genome of Epinotia aporema granulovirus (EpapGV), a polyorganotropic fast killing betabaculovirus with a novel thymidylate kinase gene.</title>
        <authorList>
            <person name="Ferrelli M.L."/>
            <person name="Salvador R."/>
            <person name="Biedma M.E."/>
            <person name="Berretta M.F."/>
            <person name="Haase S."/>
            <person name="Sciocco-Cap A."/>
            <person name="Ghiringhelli P.D."/>
            <person name="Romanowski V."/>
        </authorList>
    </citation>
    <scope>NUCLEOTIDE SEQUENCE [LARGE SCALE GENOMIC DNA]</scope>
</reference>
<evidence type="ECO:0000313" key="4">
    <source>
        <dbReference type="Proteomes" id="UP000201571"/>
    </source>
</evidence>
<feature type="domain" description="Bro-N" evidence="2">
    <location>
        <begin position="119"/>
        <end position="241"/>
    </location>
</feature>
<evidence type="ECO:0000256" key="1">
    <source>
        <dbReference type="SAM" id="MobiDB-lite"/>
    </source>
</evidence>
<dbReference type="Proteomes" id="UP000201571">
    <property type="component" value="Segment"/>
</dbReference>
<sequence length="359" mass="42708">MLVYYKDTHPLLVLYISENKYFFKLKHLLRILQINEVLARKTIPAAHLIPFHELQKEYPYYKERIYPTTTLVTLRGIFYLGNLCSEWELDELHAFIKSTINPEEEEEKQEEEEEEEEEETAVPQVTVGVLPQNIEFISAPQRVYYKARDVCNAMGATPTYTLNKHVKDIYLVVWKDLKMYLENKHKIKLENKWKNNTVFIKSSGLQHLLIVTNNKPLLATIMNSVKNYNTDTVAPYIKAPRRNRQREIVAEDCLVGKIYNKIDFVMPDNLHIYCKLKQIKTYYNIKNQHYNCYRYTKSWSQIQRQIKRCNIKWHPATLLINEEGVYNLLMHHNYSTEATNFYMFTANEIKNKMMSNSEN</sequence>
<organism evidence="3 4">
    <name type="scientific">Epinotia aporema granulovirus</name>
    <dbReference type="NCBI Taxonomy" id="166056"/>
    <lineage>
        <taxon>Viruses</taxon>
        <taxon>Viruses incertae sedis</taxon>
        <taxon>Naldaviricetes</taxon>
        <taxon>Lefavirales</taxon>
        <taxon>Baculoviridae</taxon>
        <taxon>Betabaculovirus</taxon>
        <taxon>Betabaculovirus epaporemae</taxon>
    </lineage>
</organism>
<feature type="compositionally biased region" description="Acidic residues" evidence="1">
    <location>
        <begin position="102"/>
        <end position="120"/>
    </location>
</feature>
<accession>K4ERV0</accession>
<dbReference type="RefSeq" id="YP_006908602.1">
    <property type="nucleotide sequence ID" value="NC_018875.1"/>
</dbReference>
<dbReference type="EMBL" id="JN408834">
    <property type="protein sequence ID" value="AER41520.1"/>
    <property type="molecule type" value="Genomic_DNA"/>
</dbReference>